<dbReference type="UniPathway" id="UPA00920">
    <property type="reaction ID" value="UER00891"/>
</dbReference>
<dbReference type="GO" id="GO:0005829">
    <property type="term" value="C:cytosol"/>
    <property type="evidence" value="ECO:0007669"/>
    <property type="project" value="TreeGrafter"/>
</dbReference>
<feature type="active site" description="S-acetylcysteine intermediate" evidence="14">
    <location>
        <position position="405"/>
    </location>
</feature>
<protein>
    <recommendedName>
        <fullName evidence="5 17">Formate acetyltransferase</fullName>
        <ecNumber evidence="4 17">2.3.1.54</ecNumber>
    </recommendedName>
    <alternativeName>
        <fullName evidence="12 17">Pyruvate formate-lyase</fullName>
    </alternativeName>
</protein>
<reference evidence="21 22" key="1">
    <citation type="submission" date="2014-01" db="EMBL/GenBank/DDBJ databases">
        <title>Plasmidome dynamics in the species complex Clostridium novyi sensu lato converts strains of independent lineages into distinctly different pathogens.</title>
        <authorList>
            <person name="Skarin H."/>
            <person name="Segerman B."/>
        </authorList>
    </citation>
    <scope>NUCLEOTIDE SEQUENCE [LARGE SCALE GENOMIC DNA]</scope>
    <source>
        <strain evidence="21 22">4552</strain>
    </source>
</reference>
<dbReference type="Pfam" id="PF01228">
    <property type="entry name" value="Gly_radical"/>
    <property type="match status" value="1"/>
</dbReference>
<organism evidence="21 22">
    <name type="scientific">Clostridium novyi A str. 4552</name>
    <dbReference type="NCBI Taxonomy" id="1444289"/>
    <lineage>
        <taxon>Bacteria</taxon>
        <taxon>Bacillati</taxon>
        <taxon>Bacillota</taxon>
        <taxon>Clostridia</taxon>
        <taxon>Eubacteriales</taxon>
        <taxon>Clostridiaceae</taxon>
        <taxon>Clostridium</taxon>
    </lineage>
</organism>
<evidence type="ECO:0000256" key="14">
    <source>
        <dbReference type="PIRSR" id="PIRSR000379-1"/>
    </source>
</evidence>
<dbReference type="InterPro" id="IPR004184">
    <property type="entry name" value="PFL_dom"/>
</dbReference>
<dbReference type="Pfam" id="PF02901">
    <property type="entry name" value="PFL-like"/>
    <property type="match status" value="1"/>
</dbReference>
<keyword evidence="8 17" id="KW-0808">Transferase</keyword>
<evidence type="ECO:0000256" key="1">
    <source>
        <dbReference type="ARBA" id="ARBA00004496"/>
    </source>
</evidence>
<dbReference type="Gene3D" id="3.20.70.20">
    <property type="match status" value="1"/>
</dbReference>
<dbReference type="PANTHER" id="PTHR30191:SF0">
    <property type="entry name" value="FORMATE ACETYLTRANSFERASE 1"/>
    <property type="match status" value="1"/>
</dbReference>
<dbReference type="RefSeq" id="WP_039256067.1">
    <property type="nucleotide sequence ID" value="NZ_JENJ01000061.1"/>
</dbReference>
<comment type="similarity">
    <text evidence="3 17">Belongs to the glycyl radical enzyme (GRE) family. PFL subfamily.</text>
</comment>
<evidence type="ECO:0000313" key="22">
    <source>
        <dbReference type="Proteomes" id="UP000030012"/>
    </source>
</evidence>
<dbReference type="OrthoDB" id="9803969at2"/>
<evidence type="ECO:0000259" key="19">
    <source>
        <dbReference type="PROSITE" id="PS51149"/>
    </source>
</evidence>
<dbReference type="CDD" id="cd01678">
    <property type="entry name" value="PFL1"/>
    <property type="match status" value="1"/>
</dbReference>
<feature type="region of interest" description="Disordered" evidence="18">
    <location>
        <begin position="608"/>
        <end position="633"/>
    </location>
</feature>
<dbReference type="PANTHER" id="PTHR30191">
    <property type="entry name" value="FORMATE ACETYLTRANSFERASE"/>
    <property type="match status" value="1"/>
</dbReference>
<dbReference type="EMBL" id="JENJ01000061">
    <property type="protein sequence ID" value="KGM94743.1"/>
    <property type="molecule type" value="Genomic_DNA"/>
</dbReference>
<proteinExistence type="inferred from homology"/>
<evidence type="ECO:0000256" key="12">
    <source>
        <dbReference type="ARBA" id="ARBA00031063"/>
    </source>
</evidence>
<evidence type="ECO:0000256" key="4">
    <source>
        <dbReference type="ARBA" id="ARBA00013214"/>
    </source>
</evidence>
<keyword evidence="9 15" id="KW-0556">Organic radical</keyword>
<dbReference type="NCBIfam" id="TIGR01255">
    <property type="entry name" value="pyr_form_ly_1"/>
    <property type="match status" value="1"/>
</dbReference>
<gene>
    <name evidence="21" type="ORF">Z968_11105</name>
</gene>
<dbReference type="AlphaFoldDB" id="A0A0A0I2A8"/>
<dbReference type="InterPro" id="IPR001150">
    <property type="entry name" value="Gly_radical"/>
</dbReference>
<evidence type="ECO:0000256" key="6">
    <source>
        <dbReference type="ARBA" id="ARBA00022490"/>
    </source>
</evidence>
<dbReference type="SUPFAM" id="SSF51998">
    <property type="entry name" value="PFL-like glycyl radical enzymes"/>
    <property type="match status" value="1"/>
</dbReference>
<dbReference type="EC" id="2.3.1.54" evidence="4 17"/>
<comment type="caution">
    <text evidence="21">The sequence shown here is derived from an EMBL/GenBank/DDBJ whole genome shotgun (WGS) entry which is preliminary data.</text>
</comment>
<evidence type="ECO:0000256" key="13">
    <source>
        <dbReference type="ARBA" id="ARBA00049029"/>
    </source>
</evidence>
<evidence type="ECO:0000256" key="17">
    <source>
        <dbReference type="RuleBase" id="RU368075"/>
    </source>
</evidence>
<evidence type="ECO:0000256" key="18">
    <source>
        <dbReference type="SAM" id="MobiDB-lite"/>
    </source>
</evidence>
<evidence type="ECO:0000256" key="16">
    <source>
        <dbReference type="PROSITE-ProRule" id="PRU00493"/>
    </source>
</evidence>
<evidence type="ECO:0000256" key="10">
    <source>
        <dbReference type="ARBA" id="ARBA00023277"/>
    </source>
</evidence>
<comment type="subunit">
    <text evidence="17">Homodimer.</text>
</comment>
<dbReference type="PROSITE" id="PS51554">
    <property type="entry name" value="PFL"/>
    <property type="match status" value="1"/>
</dbReference>
<name>A0A0A0I2A8_CLONO</name>
<dbReference type="GO" id="GO:0008861">
    <property type="term" value="F:formate C-acetyltransferase activity"/>
    <property type="evidence" value="ECO:0007669"/>
    <property type="project" value="UniProtKB-UniRule"/>
</dbReference>
<dbReference type="InterPro" id="IPR005949">
    <property type="entry name" value="Form_AcTrfase"/>
</dbReference>
<dbReference type="InterPro" id="IPR019777">
    <property type="entry name" value="Form_AcTrfase_GR_CS"/>
</dbReference>
<keyword evidence="7 17" id="KW-0313">Glucose metabolism</keyword>
<comment type="catalytic activity">
    <reaction evidence="13 17">
        <text>formate + acetyl-CoA = pyruvate + CoA</text>
        <dbReference type="Rhea" id="RHEA:11844"/>
        <dbReference type="ChEBI" id="CHEBI:15361"/>
        <dbReference type="ChEBI" id="CHEBI:15740"/>
        <dbReference type="ChEBI" id="CHEBI:57287"/>
        <dbReference type="ChEBI" id="CHEBI:57288"/>
        <dbReference type="EC" id="2.3.1.54"/>
    </reaction>
</comment>
<evidence type="ECO:0000256" key="5">
    <source>
        <dbReference type="ARBA" id="ARBA00013897"/>
    </source>
</evidence>
<dbReference type="PROSITE" id="PS00850">
    <property type="entry name" value="GLY_RADICAL_1"/>
    <property type="match status" value="1"/>
</dbReference>
<feature type="domain" description="PFL" evidence="20">
    <location>
        <begin position="1"/>
        <end position="617"/>
    </location>
</feature>
<feature type="active site" description="Cysteine radical intermediate" evidence="14">
    <location>
        <position position="406"/>
    </location>
</feature>
<keyword evidence="6 17" id="KW-0963">Cytoplasm</keyword>
<keyword evidence="11 17" id="KW-0012">Acyltransferase</keyword>
<evidence type="ECO:0000256" key="15">
    <source>
        <dbReference type="PIRSR" id="PIRSR000379-2"/>
    </source>
</evidence>
<evidence type="ECO:0000256" key="7">
    <source>
        <dbReference type="ARBA" id="ARBA00022526"/>
    </source>
</evidence>
<evidence type="ECO:0000256" key="2">
    <source>
        <dbReference type="ARBA" id="ARBA00004809"/>
    </source>
</evidence>
<dbReference type="Proteomes" id="UP000030012">
    <property type="component" value="Unassembled WGS sequence"/>
</dbReference>
<feature type="modified residue" description="Glycine radical" evidence="15 16">
    <location>
        <position position="723"/>
    </location>
</feature>
<sequence length="748" mass="84876">MIDSWKDFKKGNWTEEINIQNFIQKNYTLYEGNDSFLANTTKKTEKVWNKAYSLILEELKKGIMDVETKKFSSIDNFDPGYLDKDNETIVGFQTDAPLKRMMNPYGGMRMVKQSLEQYGFKMNDGLEETFDEFRKTHNEGVFDAYTEETRTARHVGLLTGLPDAYGRGRIIGDYRRIALYGIDYLVEQKKKDLKNLKGHATESLIRLREEVSEQIKALVKIKKMAKSYGIDISNPAKNAKEAMQFIYFGYLAGAKENNGAAMSLGRISTFMDIYIERDLKNGLITEDEAQEIIDQFVIKLRMIRHLRTPEYNELFAGDPNWITECIGGVSINGKPLVTKTSFRFLHTLTNLGPAPEPNMTVLWSEKLPEEFKKYCAKMSIETDSIQYENDDLMRPVYGDDYGIACCVSAMQLGKQMQFFGARANIAKALLYAINGGIDEIKKESNGELIKVVPNISKINDDILDYNTVKENYFKVLEYVADLYVNTMNTIHYMHDKYAYEASQMCLHDSLVHRIMAFGIAGLSCATDSLSAIKYAKVKPLRNEDGLAVSFEIDGDFPKYGNDDNKVDDIAVAIVKKFSKELKRHELYRDAEHTLSALTITSNVVYGKKTGSTPDGRQRGEALAPGANPMHGRDTNGALASLNSVAKIPYREWCQDGVSNTFSIVPNALGNDESTRILNLVNILDGYFSQGGFHLNVNVLNRETLIDAMENPEKYPTLTIRVSGYAVHFNRLSREQQLEVIKRTFHERM</sequence>
<keyword evidence="10 17" id="KW-0119">Carbohydrate metabolism</keyword>
<comment type="pathway">
    <text evidence="2 17">Fermentation; pyruvate fermentation; formate from pyruvate: step 1/1.</text>
</comment>
<evidence type="ECO:0000256" key="11">
    <source>
        <dbReference type="ARBA" id="ARBA00023315"/>
    </source>
</evidence>
<dbReference type="PIRSF" id="PIRSF000379">
    <property type="entry name" value="For_Ac_trans_1"/>
    <property type="match status" value="1"/>
</dbReference>
<evidence type="ECO:0000256" key="3">
    <source>
        <dbReference type="ARBA" id="ARBA00008375"/>
    </source>
</evidence>
<evidence type="ECO:0000256" key="9">
    <source>
        <dbReference type="ARBA" id="ARBA00022818"/>
    </source>
</evidence>
<comment type="subcellular location">
    <subcellularLocation>
        <location evidence="1 17">Cytoplasm</location>
    </subcellularLocation>
</comment>
<dbReference type="InterPro" id="IPR050244">
    <property type="entry name" value="Auton_GlycylRad_Cofactor"/>
</dbReference>
<evidence type="ECO:0000313" key="21">
    <source>
        <dbReference type="EMBL" id="KGM94743.1"/>
    </source>
</evidence>
<dbReference type="PROSITE" id="PS51149">
    <property type="entry name" value="GLY_RADICAL_2"/>
    <property type="match status" value="1"/>
</dbReference>
<feature type="domain" description="Glycine radical" evidence="19">
    <location>
        <begin position="624"/>
        <end position="748"/>
    </location>
</feature>
<evidence type="ECO:0000259" key="20">
    <source>
        <dbReference type="PROSITE" id="PS51554"/>
    </source>
</evidence>
<accession>A0A0A0I2A8</accession>
<evidence type="ECO:0000256" key="8">
    <source>
        <dbReference type="ARBA" id="ARBA00022679"/>
    </source>
</evidence>
<dbReference type="GO" id="GO:0006006">
    <property type="term" value="P:glucose metabolic process"/>
    <property type="evidence" value="ECO:0007669"/>
    <property type="project" value="UniProtKB-UniRule"/>
</dbReference>